<keyword evidence="1" id="KW-0472">Membrane</keyword>
<dbReference type="EMBL" id="JBHTIS010002200">
    <property type="protein sequence ID" value="MFD1049473.1"/>
    <property type="molecule type" value="Genomic_DNA"/>
</dbReference>
<reference evidence="3" key="1">
    <citation type="journal article" date="2019" name="Int. J. Syst. Evol. Microbiol.">
        <title>The Global Catalogue of Microorganisms (GCM) 10K type strain sequencing project: providing services to taxonomists for standard genome sequencing and annotation.</title>
        <authorList>
            <consortium name="The Broad Institute Genomics Platform"/>
            <consortium name="The Broad Institute Genome Sequencing Center for Infectious Disease"/>
            <person name="Wu L."/>
            <person name="Ma J."/>
        </authorList>
    </citation>
    <scope>NUCLEOTIDE SEQUENCE [LARGE SCALE GENOMIC DNA]</scope>
    <source>
        <strain evidence="3">JCM 31486</strain>
    </source>
</reference>
<name>A0ABW3MFT2_9PSEU</name>
<protein>
    <submittedName>
        <fullName evidence="2">Uncharacterized protein</fullName>
    </submittedName>
</protein>
<sequence>MRRTAAWIAKSIVAIVSVAMLAVTAYAWTTYRDATDNLATDDGGVARPLVVLSPAG</sequence>
<comment type="caution">
    <text evidence="2">The sequence shown here is derived from an EMBL/GenBank/DDBJ whole genome shotgun (WGS) entry which is preliminary data.</text>
</comment>
<keyword evidence="3" id="KW-1185">Reference proteome</keyword>
<feature type="transmembrane region" description="Helical" evidence="1">
    <location>
        <begin position="7"/>
        <end position="28"/>
    </location>
</feature>
<organism evidence="2 3">
    <name type="scientific">Kibdelosporangium lantanae</name>
    <dbReference type="NCBI Taxonomy" id="1497396"/>
    <lineage>
        <taxon>Bacteria</taxon>
        <taxon>Bacillati</taxon>
        <taxon>Actinomycetota</taxon>
        <taxon>Actinomycetes</taxon>
        <taxon>Pseudonocardiales</taxon>
        <taxon>Pseudonocardiaceae</taxon>
        <taxon>Kibdelosporangium</taxon>
    </lineage>
</organism>
<keyword evidence="1" id="KW-1133">Transmembrane helix</keyword>
<evidence type="ECO:0000313" key="2">
    <source>
        <dbReference type="EMBL" id="MFD1049473.1"/>
    </source>
</evidence>
<evidence type="ECO:0000256" key="1">
    <source>
        <dbReference type="SAM" id="Phobius"/>
    </source>
</evidence>
<evidence type="ECO:0000313" key="3">
    <source>
        <dbReference type="Proteomes" id="UP001597045"/>
    </source>
</evidence>
<dbReference type="Proteomes" id="UP001597045">
    <property type="component" value="Unassembled WGS sequence"/>
</dbReference>
<gene>
    <name evidence="2" type="ORF">ACFQ1S_30035</name>
</gene>
<proteinExistence type="predicted"/>
<keyword evidence="1" id="KW-0812">Transmembrane</keyword>
<accession>A0ABW3MFT2</accession>